<evidence type="ECO:0000313" key="8">
    <source>
        <dbReference type="Proteomes" id="UP000001194"/>
    </source>
</evidence>
<reference evidence="7 8" key="1">
    <citation type="journal article" date="2008" name="Nature">
        <title>The genome of Laccaria bicolor provides insights into mycorrhizal symbiosis.</title>
        <authorList>
            <person name="Martin F."/>
            <person name="Aerts A."/>
            <person name="Ahren D."/>
            <person name="Brun A."/>
            <person name="Danchin E.G.J."/>
            <person name="Duchaussoy F."/>
            <person name="Gibon J."/>
            <person name="Kohler A."/>
            <person name="Lindquist E."/>
            <person name="Pereda V."/>
            <person name="Salamov A."/>
            <person name="Shapiro H.J."/>
            <person name="Wuyts J."/>
            <person name="Blaudez D."/>
            <person name="Buee M."/>
            <person name="Brokstein P."/>
            <person name="Canbaeck B."/>
            <person name="Cohen D."/>
            <person name="Courty P.E."/>
            <person name="Coutinho P.M."/>
            <person name="Delaruelle C."/>
            <person name="Detter J.C."/>
            <person name="Deveau A."/>
            <person name="DiFazio S."/>
            <person name="Duplessis S."/>
            <person name="Fraissinet-Tachet L."/>
            <person name="Lucic E."/>
            <person name="Frey-Klett P."/>
            <person name="Fourrey C."/>
            <person name="Feussner I."/>
            <person name="Gay G."/>
            <person name="Grimwood J."/>
            <person name="Hoegger P.J."/>
            <person name="Jain P."/>
            <person name="Kilaru S."/>
            <person name="Labbe J."/>
            <person name="Lin Y.C."/>
            <person name="Legue V."/>
            <person name="Le Tacon F."/>
            <person name="Marmeisse R."/>
            <person name="Melayah D."/>
            <person name="Montanini B."/>
            <person name="Muratet M."/>
            <person name="Nehls U."/>
            <person name="Niculita-Hirzel H."/>
            <person name="Oudot-Le Secq M.P."/>
            <person name="Peter M."/>
            <person name="Quesneville H."/>
            <person name="Rajashekar B."/>
            <person name="Reich M."/>
            <person name="Rouhier N."/>
            <person name="Schmutz J."/>
            <person name="Yin T."/>
            <person name="Chalot M."/>
            <person name="Henrissat B."/>
            <person name="Kuees U."/>
            <person name="Lucas S."/>
            <person name="Van de Peer Y."/>
            <person name="Podila G.K."/>
            <person name="Polle A."/>
            <person name="Pukkila P.J."/>
            <person name="Richardson P.M."/>
            <person name="Rouze P."/>
            <person name="Sanders I.R."/>
            <person name="Stajich J.E."/>
            <person name="Tunlid A."/>
            <person name="Tuskan G."/>
            <person name="Grigoriev I.V."/>
        </authorList>
    </citation>
    <scope>NUCLEOTIDE SEQUENCE [LARGE SCALE GENOMIC DNA]</scope>
    <source>
        <strain evidence="8">S238N-H82 / ATCC MYA-4686</strain>
    </source>
</reference>
<dbReference type="PANTHER" id="PTHR43791">
    <property type="entry name" value="PERMEASE-RELATED"/>
    <property type="match status" value="1"/>
</dbReference>
<feature type="transmembrane region" description="Helical" evidence="6">
    <location>
        <begin position="260"/>
        <end position="284"/>
    </location>
</feature>
<dbReference type="InParanoid" id="B0D8M8"/>
<dbReference type="EMBL" id="DS547100">
    <property type="protein sequence ID" value="EDR08871.1"/>
    <property type="molecule type" value="Genomic_DNA"/>
</dbReference>
<feature type="transmembrane region" description="Helical" evidence="6">
    <location>
        <begin position="351"/>
        <end position="372"/>
    </location>
</feature>
<dbReference type="InterPro" id="IPR011701">
    <property type="entry name" value="MFS"/>
</dbReference>
<evidence type="ECO:0000256" key="5">
    <source>
        <dbReference type="ARBA" id="ARBA00023136"/>
    </source>
</evidence>
<dbReference type="HOGENOM" id="CLU_001265_0_1_1"/>
<keyword evidence="3 6" id="KW-0812">Transmembrane</keyword>
<proteinExistence type="predicted"/>
<dbReference type="Pfam" id="PF07690">
    <property type="entry name" value="MFS_1"/>
    <property type="match status" value="1"/>
</dbReference>
<protein>
    <submittedName>
        <fullName evidence="7">Predicted protein</fullName>
    </submittedName>
</protein>
<dbReference type="RefSeq" id="XP_001880184.1">
    <property type="nucleotide sequence ID" value="XM_001880149.1"/>
</dbReference>
<dbReference type="FunFam" id="1.20.1250.20:FF:000018">
    <property type="entry name" value="MFS transporter permease"/>
    <property type="match status" value="1"/>
</dbReference>
<feature type="transmembrane region" description="Helical" evidence="6">
    <location>
        <begin position="384"/>
        <end position="404"/>
    </location>
</feature>
<dbReference type="Proteomes" id="UP000001194">
    <property type="component" value="Unassembled WGS sequence"/>
</dbReference>
<evidence type="ECO:0000256" key="4">
    <source>
        <dbReference type="ARBA" id="ARBA00022989"/>
    </source>
</evidence>
<keyword evidence="8" id="KW-1185">Reference proteome</keyword>
<evidence type="ECO:0000256" key="1">
    <source>
        <dbReference type="ARBA" id="ARBA00004141"/>
    </source>
</evidence>
<dbReference type="Gene3D" id="1.20.1250.20">
    <property type="entry name" value="MFS general substrate transporter like domains"/>
    <property type="match status" value="2"/>
</dbReference>
<feature type="transmembrane region" description="Helical" evidence="6">
    <location>
        <begin position="416"/>
        <end position="439"/>
    </location>
</feature>
<keyword evidence="2" id="KW-0813">Transport</keyword>
<dbReference type="InterPro" id="IPR036259">
    <property type="entry name" value="MFS_trans_sf"/>
</dbReference>
<dbReference type="GO" id="GO:0016020">
    <property type="term" value="C:membrane"/>
    <property type="evidence" value="ECO:0007669"/>
    <property type="project" value="UniProtKB-SubCell"/>
</dbReference>
<dbReference type="GeneID" id="6075721"/>
<feature type="transmembrane region" description="Helical" evidence="6">
    <location>
        <begin position="324"/>
        <end position="345"/>
    </location>
</feature>
<dbReference type="AlphaFoldDB" id="B0D8M8"/>
<feature type="transmembrane region" description="Helical" evidence="6">
    <location>
        <begin position="157"/>
        <end position="178"/>
    </location>
</feature>
<dbReference type="SUPFAM" id="SSF103473">
    <property type="entry name" value="MFS general substrate transporter"/>
    <property type="match status" value="1"/>
</dbReference>
<accession>B0D8M8</accession>
<name>B0D8M8_LACBS</name>
<gene>
    <name evidence="7" type="ORF">LACBIDRAFT_184655</name>
</gene>
<keyword evidence="5 6" id="KW-0472">Membrane</keyword>
<dbReference type="GO" id="GO:0022857">
    <property type="term" value="F:transmembrane transporter activity"/>
    <property type="evidence" value="ECO:0007669"/>
    <property type="project" value="InterPro"/>
</dbReference>
<evidence type="ECO:0000256" key="3">
    <source>
        <dbReference type="ARBA" id="ARBA00022692"/>
    </source>
</evidence>
<dbReference type="FunFam" id="1.20.1250.20:FF:000013">
    <property type="entry name" value="MFS general substrate transporter"/>
    <property type="match status" value="1"/>
</dbReference>
<feature type="transmembrane region" description="Helical" evidence="6">
    <location>
        <begin position="190"/>
        <end position="212"/>
    </location>
</feature>
<feature type="transmembrane region" description="Helical" evidence="6">
    <location>
        <begin position="97"/>
        <end position="115"/>
    </location>
</feature>
<feature type="transmembrane region" description="Helical" evidence="6">
    <location>
        <begin position="296"/>
        <end position="317"/>
    </location>
</feature>
<evidence type="ECO:0000313" key="7">
    <source>
        <dbReference type="EMBL" id="EDR08871.1"/>
    </source>
</evidence>
<keyword evidence="4 6" id="KW-1133">Transmembrane helix</keyword>
<dbReference type="PANTHER" id="PTHR43791:SF3">
    <property type="entry name" value="MAJOR FACILITATOR SUPERFAMILY (MFS) PROFILE DOMAIN-CONTAINING PROTEIN"/>
    <property type="match status" value="1"/>
</dbReference>
<sequence>MLGSPRPLCTFSPSGFKCTLTRFILPSRQVDFRLLPILGILYAFAVVDRANLGLARTAGMQHDLRLDIGSRYSIISCIFFIPQLPSNLLLRKLGVTNWLGFCVISWGCVQLSMGFVPSWEYLGLCRVLLGAFEAGFFPALIYIITTWYTRHEVQKRLAAFYLISVVIGGFSAILAYAITFLNGRYGIPGWSWIFIIEGALTIFFGCVAWAFLPNFPDQNRFLTPAQTTLILERVESDRGDSVPDGLTVQKVLVHLSDWTIWAYGLMFLCVTMPAYAISYFLTLILRGMGWSVENSLLLSAPPFIFAAVSIMFFAWLSDKYCQRALVIGIQTGITILGMCLTGFTAQPGWRYLGLFLANAGSGGCIPGILAYASNNVVSHTKRAVSTAVIVSFGGIGGIFATTVFRQADAPSYLPGIYATIACQVLLLMLLAITTAYFWAQNKRIRRESLMKGQEEQRFLYTL</sequence>
<evidence type="ECO:0000256" key="6">
    <source>
        <dbReference type="SAM" id="Phobius"/>
    </source>
</evidence>
<feature type="transmembrane region" description="Helical" evidence="6">
    <location>
        <begin position="32"/>
        <end position="52"/>
    </location>
</feature>
<organism evidence="8">
    <name type="scientific">Laccaria bicolor (strain S238N-H82 / ATCC MYA-4686)</name>
    <name type="common">Bicoloured deceiver</name>
    <name type="synonym">Laccaria laccata var. bicolor</name>
    <dbReference type="NCBI Taxonomy" id="486041"/>
    <lineage>
        <taxon>Eukaryota</taxon>
        <taxon>Fungi</taxon>
        <taxon>Dikarya</taxon>
        <taxon>Basidiomycota</taxon>
        <taxon>Agaricomycotina</taxon>
        <taxon>Agaricomycetes</taxon>
        <taxon>Agaricomycetidae</taxon>
        <taxon>Agaricales</taxon>
        <taxon>Agaricineae</taxon>
        <taxon>Hydnangiaceae</taxon>
        <taxon>Laccaria</taxon>
    </lineage>
</organism>
<feature type="transmembrane region" description="Helical" evidence="6">
    <location>
        <begin position="72"/>
        <end position="90"/>
    </location>
</feature>
<dbReference type="KEGG" id="lbc:LACBIDRAFT_184655"/>
<dbReference type="OrthoDB" id="3639251at2759"/>
<feature type="transmembrane region" description="Helical" evidence="6">
    <location>
        <begin position="121"/>
        <end position="145"/>
    </location>
</feature>
<comment type="subcellular location">
    <subcellularLocation>
        <location evidence="1">Membrane</location>
        <topology evidence="1">Multi-pass membrane protein</topology>
    </subcellularLocation>
</comment>
<evidence type="ECO:0000256" key="2">
    <source>
        <dbReference type="ARBA" id="ARBA00022448"/>
    </source>
</evidence>